<dbReference type="GO" id="GO:0005525">
    <property type="term" value="F:GTP binding"/>
    <property type="evidence" value="ECO:0007669"/>
    <property type="project" value="UniProtKB-KW"/>
</dbReference>
<gene>
    <name evidence="18" type="ORF">BGZ97_008327</name>
</gene>
<evidence type="ECO:0000256" key="14">
    <source>
        <dbReference type="ARBA" id="ARBA00023134"/>
    </source>
</evidence>
<organism evidence="18 19">
    <name type="scientific">Linnemannia gamsii</name>
    <dbReference type="NCBI Taxonomy" id="64522"/>
    <lineage>
        <taxon>Eukaryota</taxon>
        <taxon>Fungi</taxon>
        <taxon>Fungi incertae sedis</taxon>
        <taxon>Mucoromycota</taxon>
        <taxon>Mortierellomycotina</taxon>
        <taxon>Mortierellomycetes</taxon>
        <taxon>Mortierellales</taxon>
        <taxon>Mortierellaceae</taxon>
        <taxon>Linnemannia</taxon>
    </lineage>
</organism>
<evidence type="ECO:0000256" key="16">
    <source>
        <dbReference type="ARBA" id="ARBA00024013"/>
    </source>
</evidence>
<keyword evidence="7" id="KW-0479">Metal-binding</keyword>
<dbReference type="GO" id="GO:0016787">
    <property type="term" value="F:hydrolase activity"/>
    <property type="evidence" value="ECO:0007669"/>
    <property type="project" value="UniProtKB-KW"/>
</dbReference>
<keyword evidence="3" id="KW-0813">Transport</keyword>
<keyword evidence="10" id="KW-1002">Plastid outer membrane</keyword>
<keyword evidence="15" id="KW-0472">Membrane</keyword>
<evidence type="ECO:0000256" key="13">
    <source>
        <dbReference type="ARBA" id="ARBA00022989"/>
    </source>
</evidence>
<evidence type="ECO:0000256" key="2">
    <source>
        <dbReference type="ARBA" id="ARBA00004167"/>
    </source>
</evidence>
<comment type="caution">
    <text evidence="18">The sequence shown here is derived from an EMBL/GenBank/DDBJ whole genome shotgun (WGS) entry which is preliminary data.</text>
</comment>
<keyword evidence="8" id="KW-0547">Nucleotide-binding</keyword>
<dbReference type="Pfam" id="PF04548">
    <property type="entry name" value="AIG1"/>
    <property type="match status" value="1"/>
</dbReference>
<keyword evidence="6" id="KW-0812">Transmembrane</keyword>
<accession>A0A9P6QNF6</accession>
<protein>
    <recommendedName>
        <fullName evidence="17">AIG1-type G domain-containing protein</fullName>
    </recommendedName>
</protein>
<evidence type="ECO:0000313" key="18">
    <source>
        <dbReference type="EMBL" id="KAG0283994.1"/>
    </source>
</evidence>
<evidence type="ECO:0000256" key="7">
    <source>
        <dbReference type="ARBA" id="ARBA00022723"/>
    </source>
</evidence>
<dbReference type="GO" id="GO:0046872">
    <property type="term" value="F:metal ion binding"/>
    <property type="evidence" value="ECO:0007669"/>
    <property type="project" value="UniProtKB-KW"/>
</dbReference>
<evidence type="ECO:0000256" key="8">
    <source>
        <dbReference type="ARBA" id="ARBA00022741"/>
    </source>
</evidence>
<dbReference type="Gene3D" id="3.40.50.300">
    <property type="entry name" value="P-loop containing nucleotide triphosphate hydrolases"/>
    <property type="match status" value="1"/>
</dbReference>
<dbReference type="InterPro" id="IPR027417">
    <property type="entry name" value="P-loop_NTPase"/>
</dbReference>
<evidence type="ECO:0000256" key="10">
    <source>
        <dbReference type="ARBA" id="ARBA00022805"/>
    </source>
</evidence>
<evidence type="ECO:0000256" key="12">
    <source>
        <dbReference type="ARBA" id="ARBA00022927"/>
    </source>
</evidence>
<evidence type="ECO:0000259" key="17">
    <source>
        <dbReference type="Pfam" id="PF04548"/>
    </source>
</evidence>
<dbReference type="OrthoDB" id="8954335at2759"/>
<dbReference type="AlphaFoldDB" id="A0A9P6QNF6"/>
<comment type="cofactor">
    <cofactor evidence="1">
        <name>Mg(2+)</name>
        <dbReference type="ChEBI" id="CHEBI:18420"/>
    </cofactor>
</comment>
<evidence type="ECO:0000256" key="9">
    <source>
        <dbReference type="ARBA" id="ARBA00022801"/>
    </source>
</evidence>
<dbReference type="InterPro" id="IPR006703">
    <property type="entry name" value="G_AIG1"/>
</dbReference>
<feature type="domain" description="AIG1-type G" evidence="17">
    <location>
        <begin position="19"/>
        <end position="113"/>
    </location>
</feature>
<dbReference type="GO" id="GO:0015031">
    <property type="term" value="P:protein transport"/>
    <property type="evidence" value="ECO:0007669"/>
    <property type="project" value="UniProtKB-KW"/>
</dbReference>
<keyword evidence="13" id="KW-1133">Transmembrane helix</keyword>
<keyword evidence="14" id="KW-0342">GTP-binding</keyword>
<keyword evidence="5" id="KW-0934">Plastid</keyword>
<dbReference type="SUPFAM" id="SSF52540">
    <property type="entry name" value="P-loop containing nucleoside triphosphate hydrolases"/>
    <property type="match status" value="1"/>
</dbReference>
<sequence>AVTKQIGSCVRPWRLPDVRRMVHIVDTPGMCESTYKDVENVHLMVEFFKRLSHGVSAFILVFNIHNTRLDEYTKNMLRLFERLLGPQFWKHVVIVFTHVDEDQRDYLEDNIEALSDPVDGFVSVLNQWFQLPYQPPVIFLSNSNTRSSMYARDCFLELYEAVVSVEEGARRAKFTCTFFQEMNNRMGVAQDNFIVQSIRSAAVSVPQMIQSGTKNVVSACSVM</sequence>
<keyword evidence="9" id="KW-0378">Hydrolase</keyword>
<proteinExistence type="predicted"/>
<reference evidence="18" key="1">
    <citation type="journal article" date="2020" name="Fungal Divers.">
        <title>Resolving the Mortierellaceae phylogeny through synthesis of multi-gene phylogenetics and phylogenomics.</title>
        <authorList>
            <person name="Vandepol N."/>
            <person name="Liber J."/>
            <person name="Desiro A."/>
            <person name="Na H."/>
            <person name="Kennedy M."/>
            <person name="Barry K."/>
            <person name="Grigoriev I.V."/>
            <person name="Miller A.N."/>
            <person name="O'Donnell K."/>
            <person name="Stajich J.E."/>
            <person name="Bonito G."/>
        </authorList>
    </citation>
    <scope>NUCLEOTIDE SEQUENCE</scope>
    <source>
        <strain evidence="18">NVP60</strain>
    </source>
</reference>
<evidence type="ECO:0000256" key="5">
    <source>
        <dbReference type="ARBA" id="ARBA00022640"/>
    </source>
</evidence>
<comment type="subcellular location">
    <subcellularLocation>
        <location evidence="2">Membrane</location>
        <topology evidence="2">Single-pass membrane protein</topology>
    </subcellularLocation>
    <subcellularLocation>
        <location evidence="16">Plastid</location>
        <location evidence="16">Chloroplast outer membrane</location>
    </subcellularLocation>
</comment>
<name>A0A9P6QNF6_9FUNG</name>
<dbReference type="GO" id="GO:0016020">
    <property type="term" value="C:membrane"/>
    <property type="evidence" value="ECO:0007669"/>
    <property type="project" value="UniProtKB-SubCell"/>
</dbReference>
<evidence type="ECO:0000256" key="3">
    <source>
        <dbReference type="ARBA" id="ARBA00022448"/>
    </source>
</evidence>
<dbReference type="PANTHER" id="PTHR10903:SF135">
    <property type="entry name" value="TRANSLOCASE OF CHLOROPLAST 120, CHLOROPLASTIC-RELATED"/>
    <property type="match status" value="1"/>
</dbReference>
<keyword evidence="12" id="KW-0653">Protein transport</keyword>
<feature type="non-terminal residue" evidence="18">
    <location>
        <position position="1"/>
    </location>
</feature>
<keyword evidence="11" id="KW-0460">Magnesium</keyword>
<keyword evidence="4" id="KW-0150">Chloroplast</keyword>
<dbReference type="InterPro" id="IPR045058">
    <property type="entry name" value="GIMA/IAN/Toc"/>
</dbReference>
<dbReference type="PANTHER" id="PTHR10903">
    <property type="entry name" value="GTPASE, IMAP FAMILY MEMBER-RELATED"/>
    <property type="match status" value="1"/>
</dbReference>
<dbReference type="EMBL" id="JAAAIN010003789">
    <property type="protein sequence ID" value="KAG0283994.1"/>
    <property type="molecule type" value="Genomic_DNA"/>
</dbReference>
<evidence type="ECO:0000313" key="19">
    <source>
        <dbReference type="Proteomes" id="UP000823405"/>
    </source>
</evidence>
<evidence type="ECO:0000256" key="11">
    <source>
        <dbReference type="ARBA" id="ARBA00022842"/>
    </source>
</evidence>
<evidence type="ECO:0000256" key="1">
    <source>
        <dbReference type="ARBA" id="ARBA00001946"/>
    </source>
</evidence>
<evidence type="ECO:0000256" key="15">
    <source>
        <dbReference type="ARBA" id="ARBA00023136"/>
    </source>
</evidence>
<evidence type="ECO:0000256" key="6">
    <source>
        <dbReference type="ARBA" id="ARBA00022692"/>
    </source>
</evidence>
<dbReference type="Proteomes" id="UP000823405">
    <property type="component" value="Unassembled WGS sequence"/>
</dbReference>
<evidence type="ECO:0000256" key="4">
    <source>
        <dbReference type="ARBA" id="ARBA00022528"/>
    </source>
</evidence>
<keyword evidence="19" id="KW-1185">Reference proteome</keyword>